<keyword evidence="2" id="KW-1185">Reference proteome</keyword>
<dbReference type="EMBL" id="FNBG01000020">
    <property type="protein sequence ID" value="SDF91712.1"/>
    <property type="molecule type" value="Genomic_DNA"/>
</dbReference>
<accession>A0A1G7PZI1</accession>
<dbReference type="Proteomes" id="UP000198972">
    <property type="component" value="Unassembled WGS sequence"/>
</dbReference>
<dbReference type="RefSeq" id="WP_091232916.1">
    <property type="nucleotide sequence ID" value="NZ_FNBG01000020.1"/>
</dbReference>
<dbReference type="AlphaFoldDB" id="A0A1G7PZI1"/>
<gene>
    <name evidence="1" type="ORF">SAMN04488542_12059</name>
</gene>
<evidence type="ECO:0000313" key="2">
    <source>
        <dbReference type="Proteomes" id="UP000198972"/>
    </source>
</evidence>
<reference evidence="1 2" key="1">
    <citation type="submission" date="2016-10" db="EMBL/GenBank/DDBJ databases">
        <authorList>
            <person name="de Groot N.N."/>
        </authorList>
    </citation>
    <scope>NUCLEOTIDE SEQUENCE [LARGE SCALE GENOMIC DNA]</scope>
    <source>
        <strain evidence="1 2">DSM 28129</strain>
    </source>
</reference>
<protein>
    <submittedName>
        <fullName evidence="1">Uncharacterized protein</fullName>
    </submittedName>
</protein>
<organism evidence="1 2">
    <name type="scientific">Fontibacillus panacisegetis</name>
    <dbReference type="NCBI Taxonomy" id="670482"/>
    <lineage>
        <taxon>Bacteria</taxon>
        <taxon>Bacillati</taxon>
        <taxon>Bacillota</taxon>
        <taxon>Bacilli</taxon>
        <taxon>Bacillales</taxon>
        <taxon>Paenibacillaceae</taxon>
        <taxon>Fontibacillus</taxon>
    </lineage>
</organism>
<dbReference type="OrthoDB" id="2660083at2"/>
<proteinExistence type="predicted"/>
<evidence type="ECO:0000313" key="1">
    <source>
        <dbReference type="EMBL" id="SDF91712.1"/>
    </source>
</evidence>
<name>A0A1G7PZI1_9BACL</name>
<sequence>MENKEALLAIEERIKLKKDRRMYERLQTIRLRLVGVSVNGIARFPVVLRKQSVNTFMPTKRTVSLVSTYGSHQGDPLD</sequence>